<sequence length="396" mass="47127">MLCMTFKNCLGFSEIWDNTETNRMISIQEIQQQSKLILKTQFTLTQELKEIQLAINNQKLKQIIDSSIKNQEQIQQLQNKQNIAEIEIEQIYDKNQSQDIQLKDLKDLNQNHCLEIAKLSRVIEKQNIDFKAKLDSLQIQYQNKCKEFQKRQILFKELQKKVLILSKQVASVNQSDKELIQPHKQLFEDAKGLDYEQTLKQKQNLLKNQKEQIENLKKFQIQDKQKKEARIEQNQTKQLRYLQEQQDLERQNFEQLLKEKENKKILLEKEKNEPKRQEIDKIEDLQKVQKDVNILVINLENEFHVIQSGISEQGAQYISERIKELKNLRDLNLNLKYNDISEQGAQYTSEGIKELKNLTNLKLTLWQLKQFKLRESSSLFPKVAYSALQRLLFHCL</sequence>
<accession>A0A0V0QV30</accession>
<reference evidence="2 3" key="1">
    <citation type="journal article" date="2015" name="Sci. Rep.">
        <title>Genome of the facultative scuticociliatosis pathogen Pseudocohnilembus persalinus provides insight into its virulence through horizontal gene transfer.</title>
        <authorList>
            <person name="Xiong J."/>
            <person name="Wang G."/>
            <person name="Cheng J."/>
            <person name="Tian M."/>
            <person name="Pan X."/>
            <person name="Warren A."/>
            <person name="Jiang C."/>
            <person name="Yuan D."/>
            <person name="Miao W."/>
        </authorList>
    </citation>
    <scope>NUCLEOTIDE SEQUENCE [LARGE SCALE GENOMIC DNA]</scope>
    <source>
        <strain evidence="2">36N120E</strain>
    </source>
</reference>
<comment type="caution">
    <text evidence="2">The sequence shown here is derived from an EMBL/GenBank/DDBJ whole genome shotgun (WGS) entry which is preliminary data.</text>
</comment>
<dbReference type="InterPro" id="IPR032675">
    <property type="entry name" value="LRR_dom_sf"/>
</dbReference>
<evidence type="ECO:0000313" key="3">
    <source>
        <dbReference type="Proteomes" id="UP000054937"/>
    </source>
</evidence>
<dbReference type="InterPro" id="IPR018247">
    <property type="entry name" value="EF_Hand_1_Ca_BS"/>
</dbReference>
<feature type="coiled-coil region" evidence="1">
    <location>
        <begin position="196"/>
        <end position="302"/>
    </location>
</feature>
<protein>
    <submittedName>
        <fullName evidence="2">Uncharacterized protein</fullName>
    </submittedName>
</protein>
<dbReference type="OrthoDB" id="302647at2759"/>
<dbReference type="SUPFAM" id="SSF52047">
    <property type="entry name" value="RNI-like"/>
    <property type="match status" value="1"/>
</dbReference>
<dbReference type="EMBL" id="LDAU01000104">
    <property type="protein sequence ID" value="KRX05840.1"/>
    <property type="molecule type" value="Genomic_DNA"/>
</dbReference>
<dbReference type="PROSITE" id="PS00018">
    <property type="entry name" value="EF_HAND_1"/>
    <property type="match status" value="1"/>
</dbReference>
<proteinExistence type="predicted"/>
<dbReference type="Proteomes" id="UP000054937">
    <property type="component" value="Unassembled WGS sequence"/>
</dbReference>
<gene>
    <name evidence="2" type="ORF">PPERSA_02372</name>
</gene>
<dbReference type="Gene3D" id="3.80.10.10">
    <property type="entry name" value="Ribonuclease Inhibitor"/>
    <property type="match status" value="1"/>
</dbReference>
<keyword evidence="1" id="KW-0175">Coiled coil</keyword>
<dbReference type="InParanoid" id="A0A0V0QV30"/>
<dbReference type="AlphaFoldDB" id="A0A0V0QV30"/>
<evidence type="ECO:0000313" key="2">
    <source>
        <dbReference type="EMBL" id="KRX05840.1"/>
    </source>
</evidence>
<keyword evidence="3" id="KW-1185">Reference proteome</keyword>
<organism evidence="2 3">
    <name type="scientific">Pseudocohnilembus persalinus</name>
    <name type="common">Ciliate</name>
    <dbReference type="NCBI Taxonomy" id="266149"/>
    <lineage>
        <taxon>Eukaryota</taxon>
        <taxon>Sar</taxon>
        <taxon>Alveolata</taxon>
        <taxon>Ciliophora</taxon>
        <taxon>Intramacronucleata</taxon>
        <taxon>Oligohymenophorea</taxon>
        <taxon>Scuticociliatia</taxon>
        <taxon>Philasterida</taxon>
        <taxon>Pseudocohnilembidae</taxon>
        <taxon>Pseudocohnilembus</taxon>
    </lineage>
</organism>
<evidence type="ECO:0000256" key="1">
    <source>
        <dbReference type="SAM" id="Coils"/>
    </source>
</evidence>
<name>A0A0V0QV30_PSEPJ</name>